<dbReference type="Pfam" id="PF20765">
    <property type="entry name" value="Phage_tail_terminator_8"/>
    <property type="match status" value="1"/>
</dbReference>
<protein>
    <recommendedName>
        <fullName evidence="3">Phage protein</fullName>
    </recommendedName>
</protein>
<proteinExistence type="predicted"/>
<organism evidence="1 2">
    <name type="scientific">Paraclostridium bifermentans ATCC 638 = DSM 14991</name>
    <dbReference type="NCBI Taxonomy" id="1233171"/>
    <lineage>
        <taxon>Bacteria</taxon>
        <taxon>Bacillati</taxon>
        <taxon>Bacillota</taxon>
        <taxon>Clostridia</taxon>
        <taxon>Peptostreptococcales</taxon>
        <taxon>Peptostreptococcaceae</taxon>
        <taxon>Paraclostridium</taxon>
    </lineage>
</organism>
<dbReference type="PATRIC" id="fig|1233171.3.peg.1605"/>
<dbReference type="InterPro" id="IPR049254">
    <property type="entry name" value="Phage_tail_terminator"/>
</dbReference>
<evidence type="ECO:0000313" key="1">
    <source>
        <dbReference type="EMBL" id="EQK42770.1"/>
    </source>
</evidence>
<dbReference type="EMBL" id="AVNC01000015">
    <property type="protein sequence ID" value="EQK42770.1"/>
    <property type="molecule type" value="Genomic_DNA"/>
</dbReference>
<accession>T4VNR1</accession>
<dbReference type="AlphaFoldDB" id="T4VNR1"/>
<reference evidence="1 2" key="1">
    <citation type="submission" date="2013-06" db="EMBL/GenBank/DDBJ databases">
        <authorList>
            <person name="Walk S."/>
            <person name="Aronoff D."/>
            <person name="Young V.Y."/>
            <person name="Marsh J."/>
            <person name="Harrison L."/>
            <person name="Daugherty S.C."/>
            <person name="Shefchek K.A."/>
            <person name="Hine E.E."/>
            <person name="Tallon L.J."/>
            <person name="Sadzewicz L.K."/>
            <person name="Rasko D.A."/>
        </authorList>
    </citation>
    <scope>NUCLEOTIDE SEQUENCE [LARGE SCALE GENOMIC DNA]</scope>
    <source>
        <strain evidence="1 2">ATCC 638</strain>
    </source>
</reference>
<gene>
    <name evidence="1" type="ORF">C672_1714</name>
</gene>
<evidence type="ECO:0008006" key="3">
    <source>
        <dbReference type="Google" id="ProtNLM"/>
    </source>
</evidence>
<dbReference type="GeneID" id="67472561"/>
<sequence>MIAYKDILYATTKLIKSKHKGISVFDKNQVGMLNDEENNECFYVKIMPVGKKTFTNTSNLKSLIISIKYFNDDELKCYEIADSLESLFDRKLKVKDRVLEISSVEPNILNDEVGDMLDFLIYIDFAEGSIKETEDYELMKEINIETKRK</sequence>
<dbReference type="RefSeq" id="WP_021432884.1">
    <property type="nucleotide sequence ID" value="NZ_AVNC01000015.1"/>
</dbReference>
<name>T4VNR1_PARBF</name>
<evidence type="ECO:0000313" key="2">
    <source>
        <dbReference type="Proteomes" id="UP000015688"/>
    </source>
</evidence>
<comment type="caution">
    <text evidence="1">The sequence shown here is derived from an EMBL/GenBank/DDBJ whole genome shotgun (WGS) entry which is preliminary data.</text>
</comment>
<dbReference type="Proteomes" id="UP000015688">
    <property type="component" value="Unassembled WGS sequence"/>
</dbReference>